<reference evidence="3" key="1">
    <citation type="journal article" date="2019" name="Int. J. Syst. Evol. Microbiol.">
        <title>The Global Catalogue of Microorganisms (GCM) 10K type strain sequencing project: providing services to taxonomists for standard genome sequencing and annotation.</title>
        <authorList>
            <consortium name="The Broad Institute Genomics Platform"/>
            <consortium name="The Broad Institute Genome Sequencing Center for Infectious Disease"/>
            <person name="Wu L."/>
            <person name="Ma J."/>
        </authorList>
    </citation>
    <scope>NUCLEOTIDE SEQUENCE [LARGE SCALE GENOMIC DNA]</scope>
    <source>
        <strain evidence="3">JCM 17138</strain>
    </source>
</reference>
<feature type="region of interest" description="Disordered" evidence="1">
    <location>
        <begin position="123"/>
        <end position="161"/>
    </location>
</feature>
<accession>A0ABP7JBW1</accession>
<keyword evidence="3" id="KW-1185">Reference proteome</keyword>
<proteinExistence type="predicted"/>
<feature type="region of interest" description="Disordered" evidence="1">
    <location>
        <begin position="9"/>
        <end position="103"/>
    </location>
</feature>
<organism evidence="2 3">
    <name type="scientific">Streptomyces coacervatus</name>
    <dbReference type="NCBI Taxonomy" id="647381"/>
    <lineage>
        <taxon>Bacteria</taxon>
        <taxon>Bacillati</taxon>
        <taxon>Actinomycetota</taxon>
        <taxon>Actinomycetes</taxon>
        <taxon>Kitasatosporales</taxon>
        <taxon>Streptomycetaceae</taxon>
        <taxon>Streptomyces</taxon>
    </lineage>
</organism>
<feature type="compositionally biased region" description="Low complexity" evidence="1">
    <location>
        <begin position="90"/>
        <end position="103"/>
    </location>
</feature>
<comment type="caution">
    <text evidence="2">The sequence shown here is derived from an EMBL/GenBank/DDBJ whole genome shotgun (WGS) entry which is preliminary data.</text>
</comment>
<feature type="compositionally biased region" description="Basic and acidic residues" evidence="1">
    <location>
        <begin position="9"/>
        <end position="30"/>
    </location>
</feature>
<feature type="compositionally biased region" description="Polar residues" evidence="1">
    <location>
        <begin position="57"/>
        <end position="89"/>
    </location>
</feature>
<gene>
    <name evidence="2" type="ORF">GCM10022403_085180</name>
</gene>
<protein>
    <submittedName>
        <fullName evidence="2">Uncharacterized protein</fullName>
    </submittedName>
</protein>
<evidence type="ECO:0000313" key="3">
    <source>
        <dbReference type="Proteomes" id="UP001501009"/>
    </source>
</evidence>
<dbReference type="Proteomes" id="UP001501009">
    <property type="component" value="Unassembled WGS sequence"/>
</dbReference>
<dbReference type="EMBL" id="BAABDE010000038">
    <property type="protein sequence ID" value="GAA3839872.1"/>
    <property type="molecule type" value="Genomic_DNA"/>
</dbReference>
<sequence length="161" mass="16730">MCVVELAELRDGGRRRLDPGGQRHRDREGQDDGEYGGPAGVGRGGGLPVAWGEAKPRTSTATEMSTNATVMTANSSRPPCPNQVSPATTRSSRSASGIRIGARPGNRAMTALAAAAIEMPMVRTKSTTSAPMGRNVQRAPKARPAAAAAPPPLGKRRTSCQ</sequence>
<feature type="compositionally biased region" description="Gly residues" evidence="1">
    <location>
        <begin position="35"/>
        <end position="47"/>
    </location>
</feature>
<evidence type="ECO:0000313" key="2">
    <source>
        <dbReference type="EMBL" id="GAA3839872.1"/>
    </source>
</evidence>
<feature type="compositionally biased region" description="Low complexity" evidence="1">
    <location>
        <begin position="138"/>
        <end position="148"/>
    </location>
</feature>
<name>A0ABP7JBW1_9ACTN</name>
<evidence type="ECO:0000256" key="1">
    <source>
        <dbReference type="SAM" id="MobiDB-lite"/>
    </source>
</evidence>